<keyword evidence="2" id="KW-0378">Hydrolase</keyword>
<dbReference type="KEGG" id="aca:ACP_1247"/>
<dbReference type="Gene3D" id="3.60.40.10">
    <property type="entry name" value="PPM-type phosphatase domain"/>
    <property type="match status" value="1"/>
</dbReference>
<dbReference type="InterPro" id="IPR036457">
    <property type="entry name" value="PPM-type-like_dom_sf"/>
</dbReference>
<dbReference type="CDD" id="cd00143">
    <property type="entry name" value="PP2Cc"/>
    <property type="match status" value="1"/>
</dbReference>
<dbReference type="Proteomes" id="UP000002207">
    <property type="component" value="Chromosome"/>
</dbReference>
<gene>
    <name evidence="2" type="ordered locus">ACP_1247</name>
</gene>
<dbReference type="SMART" id="SM00331">
    <property type="entry name" value="PP2C_SIG"/>
    <property type="match status" value="1"/>
</dbReference>
<sequence>MIDLAFGQATSAGHRAVNEDALGVYTPRSRQEARSRGWLFAVADGVGGLEAGEVASARAVEVAVEGFARSPEETSLASLLPRLVQHANAAVHDEGLRAGHRERGIATTLVLCALRNHVAHIAHVGDSRCYLIRQGTAHPLTTDHTWVNEQLRLGLISAAEAAESHSRNVLARTLGPERFVTADSTTAMLQPRDLLLLCSDGLSNALTSAQIARTLSGPHDPEALAQILVDQALAADASDNITALVIAIRAVETMSMYRGRPYTRSGA</sequence>
<organism evidence="2 3">
    <name type="scientific">Acidobacterium capsulatum (strain ATCC 51196 / DSM 11244 / BCRC 80197 / JCM 7670 / NBRC 15755 / NCIMB 13165 / 161)</name>
    <dbReference type="NCBI Taxonomy" id="240015"/>
    <lineage>
        <taxon>Bacteria</taxon>
        <taxon>Pseudomonadati</taxon>
        <taxon>Acidobacteriota</taxon>
        <taxon>Terriglobia</taxon>
        <taxon>Terriglobales</taxon>
        <taxon>Acidobacteriaceae</taxon>
        <taxon>Acidobacterium</taxon>
    </lineage>
</organism>
<reference evidence="2 3" key="1">
    <citation type="journal article" date="2009" name="Appl. Environ. Microbiol.">
        <title>Three genomes from the phylum Acidobacteria provide insight into the lifestyles of these microorganisms in soils.</title>
        <authorList>
            <person name="Ward N.L."/>
            <person name="Challacombe J.F."/>
            <person name="Janssen P.H."/>
            <person name="Henrissat B."/>
            <person name="Coutinho P.M."/>
            <person name="Wu M."/>
            <person name="Xie G."/>
            <person name="Haft D.H."/>
            <person name="Sait M."/>
            <person name="Badger J."/>
            <person name="Barabote R.D."/>
            <person name="Bradley B."/>
            <person name="Brettin T.S."/>
            <person name="Brinkac L.M."/>
            <person name="Bruce D."/>
            <person name="Creasy T."/>
            <person name="Daugherty S.C."/>
            <person name="Davidsen T.M."/>
            <person name="DeBoy R.T."/>
            <person name="Detter J.C."/>
            <person name="Dodson R.J."/>
            <person name="Durkin A.S."/>
            <person name="Ganapathy A."/>
            <person name="Gwinn-Giglio M."/>
            <person name="Han C.S."/>
            <person name="Khouri H."/>
            <person name="Kiss H."/>
            <person name="Kothari S.P."/>
            <person name="Madupu R."/>
            <person name="Nelson K.E."/>
            <person name="Nelson W.C."/>
            <person name="Paulsen I."/>
            <person name="Penn K."/>
            <person name="Ren Q."/>
            <person name="Rosovitz M.J."/>
            <person name="Selengut J.D."/>
            <person name="Shrivastava S."/>
            <person name="Sullivan S.A."/>
            <person name="Tapia R."/>
            <person name="Thompson L.S."/>
            <person name="Watkins K.L."/>
            <person name="Yang Q."/>
            <person name="Yu C."/>
            <person name="Zafar N."/>
            <person name="Zhou L."/>
            <person name="Kuske C.R."/>
        </authorList>
    </citation>
    <scope>NUCLEOTIDE SEQUENCE [LARGE SCALE GENOMIC DNA]</scope>
    <source>
        <strain evidence="3">ATCC 51196 / DSM 11244 / BCRC 80197 / JCM 7670 / NBRC 15755 / NCIMB 13165 / 161</strain>
    </source>
</reference>
<dbReference type="Pfam" id="PF13672">
    <property type="entry name" value="PP2C_2"/>
    <property type="match status" value="1"/>
</dbReference>
<protein>
    <submittedName>
        <fullName evidence="2">Serine/threonine protein phosphatase, 2C family</fullName>
        <ecNumber evidence="2">3.1.3.3</ecNumber>
    </submittedName>
</protein>
<proteinExistence type="predicted"/>
<feature type="domain" description="PPM-type phosphatase" evidence="1">
    <location>
        <begin position="5"/>
        <end position="248"/>
    </location>
</feature>
<dbReference type="GO" id="GO:0004722">
    <property type="term" value="F:protein serine/threonine phosphatase activity"/>
    <property type="evidence" value="ECO:0007669"/>
    <property type="project" value="InterPro"/>
</dbReference>
<dbReference type="SMART" id="SM00332">
    <property type="entry name" value="PP2Cc"/>
    <property type="match status" value="1"/>
</dbReference>
<dbReference type="EC" id="3.1.3.3" evidence="2"/>
<keyword evidence="3" id="KW-1185">Reference proteome</keyword>
<dbReference type="InParanoid" id="C1F4X3"/>
<name>C1F4X3_ACIC5</name>
<dbReference type="EMBL" id="CP001472">
    <property type="protein sequence ID" value="ACO33585.1"/>
    <property type="molecule type" value="Genomic_DNA"/>
</dbReference>
<evidence type="ECO:0000313" key="2">
    <source>
        <dbReference type="EMBL" id="ACO33585.1"/>
    </source>
</evidence>
<evidence type="ECO:0000313" key="3">
    <source>
        <dbReference type="Proteomes" id="UP000002207"/>
    </source>
</evidence>
<dbReference type="OrthoDB" id="9801841at2"/>
<accession>C1F4X3</accession>
<dbReference type="InterPro" id="IPR001932">
    <property type="entry name" value="PPM-type_phosphatase-like_dom"/>
</dbReference>
<dbReference type="PANTHER" id="PTHR13832:SF827">
    <property type="entry name" value="PROTEIN PHOSPHATASE 1L"/>
    <property type="match status" value="1"/>
</dbReference>
<dbReference type="AlphaFoldDB" id="C1F4X3"/>
<dbReference type="PANTHER" id="PTHR13832">
    <property type="entry name" value="PROTEIN PHOSPHATASE 2C"/>
    <property type="match status" value="1"/>
</dbReference>
<dbReference type="RefSeq" id="WP_015896394.1">
    <property type="nucleotide sequence ID" value="NC_012483.1"/>
</dbReference>
<dbReference type="STRING" id="240015.ACP_1247"/>
<dbReference type="PROSITE" id="PS51746">
    <property type="entry name" value="PPM_2"/>
    <property type="match status" value="1"/>
</dbReference>
<dbReference type="HOGENOM" id="CLU_034545_4_1_0"/>
<dbReference type="InterPro" id="IPR015655">
    <property type="entry name" value="PP2C"/>
</dbReference>
<evidence type="ECO:0000259" key="1">
    <source>
        <dbReference type="PROSITE" id="PS51746"/>
    </source>
</evidence>
<dbReference type="SUPFAM" id="SSF81606">
    <property type="entry name" value="PP2C-like"/>
    <property type="match status" value="1"/>
</dbReference>
<dbReference type="eggNOG" id="COG0631">
    <property type="taxonomic scope" value="Bacteria"/>
</dbReference>